<comment type="caution">
    <text evidence="3">The sequence shown here is derived from an EMBL/GenBank/DDBJ whole genome shotgun (WGS) entry which is preliminary data.</text>
</comment>
<dbReference type="Pfam" id="PF24626">
    <property type="entry name" value="SH3_Tf2-1"/>
    <property type="match status" value="1"/>
</dbReference>
<dbReference type="InterPro" id="IPR056924">
    <property type="entry name" value="SH3_Tf2-1"/>
</dbReference>
<gene>
    <name evidence="3" type="ORF">DYB31_003431</name>
</gene>
<protein>
    <recommendedName>
        <fullName evidence="2">Tf2-1-like SH3-like domain-containing protein</fullName>
    </recommendedName>
</protein>
<feature type="region of interest" description="Disordered" evidence="1">
    <location>
        <begin position="102"/>
        <end position="125"/>
    </location>
</feature>
<dbReference type="Proteomes" id="UP000266196">
    <property type="component" value="Unassembled WGS sequence"/>
</dbReference>
<sequence length="299" mass="33846">MRQLGDNIAHVQHQQAHQANKHGLKNTNTFCVGDLVYLHKSAAPPTVLRNPKLQVPWIGPFPIKEVISQTSMKFDLPDDWRIHPTFYVGKIKRHLPRFIDGEDAPSDGEQCPADAPRAPPAPRRDVTSHVTKTLRLFTNVLQRISLILLQLLQGKFHLPDPTMKVSNSSLCCASNHLRPHTALLQVLWLRVPFQRRFSPRQAMQDLCLRPQCRRGHLHQALDSCQSFMHGIVLQSRHAMPLHLPLNRRQASDHGVMLRRARLKSNQTPQHVVGEVSVCICCTTSSWRRALVGPLMAASI</sequence>
<accession>A0A397F624</accession>
<proteinExistence type="predicted"/>
<reference evidence="3 4" key="1">
    <citation type="submission" date="2018-08" db="EMBL/GenBank/DDBJ databases">
        <title>Aphanomyces genome sequencing and annotation.</title>
        <authorList>
            <person name="Minardi D."/>
            <person name="Oidtmann B."/>
            <person name="Van Der Giezen M."/>
            <person name="Studholme D.J."/>
        </authorList>
    </citation>
    <scope>NUCLEOTIDE SEQUENCE [LARGE SCALE GENOMIC DNA]</scope>
    <source>
        <strain evidence="3 4">197901</strain>
    </source>
</reference>
<dbReference type="AlphaFoldDB" id="A0A397F624"/>
<evidence type="ECO:0000259" key="2">
    <source>
        <dbReference type="Pfam" id="PF24626"/>
    </source>
</evidence>
<name>A0A397F624_APHAT</name>
<evidence type="ECO:0000313" key="3">
    <source>
        <dbReference type="EMBL" id="RHZ17121.1"/>
    </source>
</evidence>
<organism evidence="3 4">
    <name type="scientific">Aphanomyces astaci</name>
    <name type="common">Crayfish plague agent</name>
    <dbReference type="NCBI Taxonomy" id="112090"/>
    <lineage>
        <taxon>Eukaryota</taxon>
        <taxon>Sar</taxon>
        <taxon>Stramenopiles</taxon>
        <taxon>Oomycota</taxon>
        <taxon>Saprolegniomycetes</taxon>
        <taxon>Saprolegniales</taxon>
        <taxon>Verrucalvaceae</taxon>
        <taxon>Aphanomyces</taxon>
    </lineage>
</organism>
<evidence type="ECO:0000256" key="1">
    <source>
        <dbReference type="SAM" id="MobiDB-lite"/>
    </source>
</evidence>
<dbReference type="EMBL" id="QUTE01009766">
    <property type="protein sequence ID" value="RHZ17121.1"/>
    <property type="molecule type" value="Genomic_DNA"/>
</dbReference>
<feature type="domain" description="Tf2-1-like SH3-like" evidence="2">
    <location>
        <begin position="33"/>
        <end position="94"/>
    </location>
</feature>
<evidence type="ECO:0000313" key="4">
    <source>
        <dbReference type="Proteomes" id="UP000266196"/>
    </source>
</evidence>
<dbReference type="VEuPathDB" id="FungiDB:H257_19302"/>